<dbReference type="EMBL" id="CP009706">
    <property type="protein sequence ID" value="AIU71731.1"/>
    <property type="molecule type" value="Genomic_DNA"/>
</dbReference>
<sequence length="61" mass="7178">MIDPRTPEGKLTLKYRGFPTGLLLSMLDLEKDVMADRPFYSRNELIEMLVNRRLTINPRNK</sequence>
<evidence type="ECO:0000313" key="1">
    <source>
        <dbReference type="EMBL" id="AIU71731.1"/>
    </source>
</evidence>
<proteinExistence type="predicted"/>
<organism evidence="1 2">
    <name type="scientific">Hafnia alvei FB1</name>
    <dbReference type="NCBI Taxonomy" id="1453496"/>
    <lineage>
        <taxon>Bacteria</taxon>
        <taxon>Pseudomonadati</taxon>
        <taxon>Pseudomonadota</taxon>
        <taxon>Gammaproteobacteria</taxon>
        <taxon>Enterobacterales</taxon>
        <taxon>Hafniaceae</taxon>
        <taxon>Hafnia</taxon>
    </lineage>
</organism>
<dbReference type="Proteomes" id="UP000029986">
    <property type="component" value="Chromosome"/>
</dbReference>
<reference evidence="1 2" key="1">
    <citation type="journal article" date="2014" name="Gut Pathog.">
        <title>Gene clusters of Hafnia alvei strain FB1 important in survival and pathogenesis: a draft genome perspective.</title>
        <authorList>
            <person name="Tan J.Y."/>
            <person name="Yin W.F."/>
            <person name="Chan K.G."/>
        </authorList>
    </citation>
    <scope>NUCLEOTIDE SEQUENCE [LARGE SCALE GENOMIC DNA]</scope>
    <source>
        <strain evidence="1 2">FB1</strain>
    </source>
</reference>
<evidence type="ECO:0000313" key="2">
    <source>
        <dbReference type="Proteomes" id="UP000029986"/>
    </source>
</evidence>
<dbReference type="HOGENOM" id="CLU_205826_0_0_6"/>
<gene>
    <name evidence="1" type="ORF">AT03_04495</name>
</gene>
<name>A0A097QZ18_HAFAL</name>
<protein>
    <submittedName>
        <fullName evidence="1">Uncharacterized protein</fullName>
    </submittedName>
</protein>
<accession>A0A097QZ18</accession>
<keyword evidence="2" id="KW-1185">Reference proteome</keyword>
<dbReference type="KEGG" id="hav:AT03_04495"/>
<dbReference type="AlphaFoldDB" id="A0A097QZ18"/>